<dbReference type="Pfam" id="PF19030">
    <property type="entry name" value="TSP1_ADAMTS"/>
    <property type="match status" value="7"/>
</dbReference>
<dbReference type="Pfam" id="PF00090">
    <property type="entry name" value="TSP_1"/>
    <property type="match status" value="1"/>
</dbReference>
<feature type="signal peptide" evidence="7">
    <location>
        <begin position="1"/>
        <end position="25"/>
    </location>
</feature>
<evidence type="ECO:0000259" key="8">
    <source>
        <dbReference type="PROSITE" id="PS50835"/>
    </source>
</evidence>
<dbReference type="PANTHER" id="PTHR13723">
    <property type="entry name" value="ADAMTS A DISINTEGRIN AND METALLOPROTEASE WITH THROMBOSPONDIN MOTIFS PROTEASE"/>
    <property type="match status" value="1"/>
</dbReference>
<feature type="domain" description="Ig-like" evidence="8">
    <location>
        <begin position="741"/>
        <end position="829"/>
    </location>
</feature>
<dbReference type="Gene3D" id="2.60.40.10">
    <property type="entry name" value="Immunoglobulins"/>
    <property type="match status" value="1"/>
</dbReference>
<protein>
    <recommendedName>
        <fullName evidence="12">PLAC domain-containing protein</fullName>
    </recommendedName>
</protein>
<dbReference type="InterPro" id="IPR000884">
    <property type="entry name" value="TSP1_rpt"/>
</dbReference>
<evidence type="ECO:0000256" key="4">
    <source>
        <dbReference type="ARBA" id="ARBA00022737"/>
    </source>
</evidence>
<comment type="subcellular location">
    <subcellularLocation>
        <location evidence="1">Secreted</location>
    </subcellularLocation>
</comment>
<dbReference type="InterPro" id="IPR010909">
    <property type="entry name" value="PLAC"/>
</dbReference>
<keyword evidence="3 7" id="KW-0732">Signal</keyword>
<evidence type="ECO:0000256" key="2">
    <source>
        <dbReference type="ARBA" id="ARBA00022525"/>
    </source>
</evidence>
<feature type="domain" description="PLAC" evidence="9">
    <location>
        <begin position="1097"/>
        <end position="1134"/>
    </location>
</feature>
<dbReference type="SUPFAM" id="SSF82895">
    <property type="entry name" value="TSP-1 type 1 repeat"/>
    <property type="match status" value="8"/>
</dbReference>
<dbReference type="InterPro" id="IPR045371">
    <property type="entry name" value="ADAMTS_CR_3"/>
</dbReference>
<reference evidence="11" key="3">
    <citation type="submission" date="2024-02" db="UniProtKB">
        <authorList>
            <consortium name="WormBaseParasite"/>
        </authorList>
    </citation>
    <scope>IDENTIFICATION</scope>
    <source>
        <strain evidence="11">pt0022</strain>
    </source>
</reference>
<dbReference type="Pfam" id="PF07679">
    <property type="entry name" value="I-set"/>
    <property type="match status" value="1"/>
</dbReference>
<name>A0AAF5Q4S3_WUCBA</name>
<evidence type="ECO:0000256" key="3">
    <source>
        <dbReference type="ARBA" id="ARBA00022729"/>
    </source>
</evidence>
<evidence type="ECO:0000256" key="6">
    <source>
        <dbReference type="PIRSR" id="PIRSR613273-3"/>
    </source>
</evidence>
<dbReference type="GO" id="GO:0030198">
    <property type="term" value="P:extracellular matrix organization"/>
    <property type="evidence" value="ECO:0007669"/>
    <property type="project" value="InterPro"/>
</dbReference>
<keyword evidence="4" id="KW-0677">Repeat</keyword>
<dbReference type="WBParaSite" id="mrna-Wban_10175">
    <property type="protein sequence ID" value="mrna-Wban_10175"/>
    <property type="gene ID" value="Wban_10175"/>
</dbReference>
<dbReference type="PANTHER" id="PTHR13723:SF281">
    <property type="entry name" value="PAPILIN"/>
    <property type="match status" value="1"/>
</dbReference>
<feature type="chain" id="PRO_5042076192" description="PLAC domain-containing protein" evidence="7">
    <location>
        <begin position="26"/>
        <end position="1144"/>
    </location>
</feature>
<accession>A0AAF5Q4S3</accession>
<feature type="disulfide bond" evidence="6">
    <location>
        <begin position="53"/>
        <end position="84"/>
    </location>
</feature>
<proteinExistence type="predicted"/>
<evidence type="ECO:0008006" key="12">
    <source>
        <dbReference type="Google" id="ProtNLM"/>
    </source>
</evidence>
<sequence length="1144" mass="127324">MLVQHHQLIKILLLLLHLLIQRNYCINENSNLERIIHQGWATWSEWGPCSNLCGDGISSQLRRCLDVRCVGPNRRERVCNMQQCNNTSSIHSKEGHCSELNVIANNPKLLSRKWVPVESNHQCVVVCRSLKTGEEKKLGKMVDGSACLIEGYNKSVCVNGICQHVGCDGIVQSNARYDLCGICGGTGESCRSTIFQWKDTRHFSPCDTTCGPNAYRVSVSVCQNVRNKRVVPERLCADQPRPRPLVEKCPHIVCPSQWMTGKWSECTASCDGGYQTRKVYCVESSNDTSGIVVENRKVDDHYCWQTHRPAISRKCNPKSCPKWEKGDWTSCSVTCGKGYRTRQIECQQEGERIDDYACKDTDRPDDNQPCYTGITCPTEFYDSVFGPSDISFNRFRYVAQAPFAKAWNDEQRIQHDSFAASTFDNPMGGSASMGSGGTNVGASGNNGVIGIQPRFFPGQWGPCSATCGPGVATRTVECIAIQGITSNIIKLPDYECEGTPKPNAFQPCQVQQCALNDAANELPVRERSLSPPRSFKWDYGDWTVCSASCLGGKQRSTLRCVDVKRRTTVAWSFCDAKQRPVDLTRSCNNDPCPPEWDIGEMSQCSHTCGGGLRTRKVRCIRRISRTGGAESTLILPDGQCPQPKPISSEACGLVDCAAAWKAGNWGQCSTTCGPGEQRREVTCEQRLADGQLKHFYPPIQCRHIEKPPTVQLCDLGMCNSLADSMFPENDEISSSMSTLTPQHGHSRKLTLNIGGSAKLFVGTSLKVKCPVRNYAKNKITWTKDGQKITNSAHIKVSSNGALRIFHARMEDAGVYACIANGIQGNVTLSFKSRENKDGNGNDSRSMLNQNMIDSDLENDPIAVDHQLIQKVRQSLKDNDDTRMLAKLAEVTEPGNIKIDYAAGEWSKCSHYECGKPGRAQVRQLKCRISYQGSVGYLDDDVCESFGVVRPPSSRSCLPSHCPRWQTSPWSECLSSRCIRHSTSMQRREVKCAYENGTNAPFELCDRESRPKVKKECINVNCTADWRPSVWGQCSRTCGDGGVQMRLLRCVWRGTRKPAGRNCQSSLRPTAIRACQEAGNLLECPSKLSTDNSSSMMADSSCLDKSRYCEILKIFHSCDKKDIREKCCYTCNYYKYEVASKVRMM</sequence>
<dbReference type="PROSITE" id="PS50835">
    <property type="entry name" value="IG_LIKE"/>
    <property type="match status" value="1"/>
</dbReference>
<evidence type="ECO:0000256" key="7">
    <source>
        <dbReference type="SAM" id="SignalP"/>
    </source>
</evidence>
<dbReference type="PRINTS" id="PR01857">
    <property type="entry name" value="ADAMTSFAMILY"/>
</dbReference>
<feature type="disulfide bond" evidence="6">
    <location>
        <begin position="49"/>
        <end position="79"/>
    </location>
</feature>
<dbReference type="Gene3D" id="2.20.100.10">
    <property type="entry name" value="Thrombospondin type-1 (TSP1) repeat"/>
    <property type="match status" value="8"/>
</dbReference>
<evidence type="ECO:0000256" key="1">
    <source>
        <dbReference type="ARBA" id="ARBA00004613"/>
    </source>
</evidence>
<dbReference type="InterPro" id="IPR050439">
    <property type="entry name" value="ADAMTS_ADAMTS-like"/>
</dbReference>
<reference evidence="10" key="1">
    <citation type="submission" date="2015-03" db="EMBL/GenBank/DDBJ databases">
        <title>Wuchereria bancrofti Genome Sequencing Papua New Guinea Strain.</title>
        <authorList>
            <person name="Small S.T."/>
            <person name="Serre D."/>
            <person name="Zimmerman P.A."/>
        </authorList>
    </citation>
    <scope>NUCLEOTIDE SEQUENCE [LARGE SCALE GENOMIC DNA]</scope>
    <source>
        <strain evidence="10">pt0022</strain>
    </source>
</reference>
<dbReference type="GO" id="GO:0009653">
    <property type="term" value="P:anatomical structure morphogenesis"/>
    <property type="evidence" value="ECO:0007669"/>
    <property type="project" value="UniProtKB-ARBA"/>
</dbReference>
<dbReference type="PROSITE" id="PS50092">
    <property type="entry name" value="TSP1"/>
    <property type="match status" value="8"/>
</dbReference>
<dbReference type="GO" id="GO:0005576">
    <property type="term" value="C:extracellular region"/>
    <property type="evidence" value="ECO:0007669"/>
    <property type="project" value="UniProtKB-SubCell"/>
</dbReference>
<evidence type="ECO:0000256" key="5">
    <source>
        <dbReference type="ARBA" id="ARBA00023157"/>
    </source>
</evidence>
<dbReference type="InterPro" id="IPR003599">
    <property type="entry name" value="Ig_sub"/>
</dbReference>
<dbReference type="FunFam" id="2.20.100.10:FF:000005">
    <property type="entry name" value="ADAM metallopeptidase with thrombospondin type 1 motif 9"/>
    <property type="match status" value="2"/>
</dbReference>
<dbReference type="AlphaFoldDB" id="A0AAF5Q4S3"/>
<dbReference type="InterPro" id="IPR013783">
    <property type="entry name" value="Ig-like_fold"/>
</dbReference>
<feature type="disulfide bond" evidence="6">
    <location>
        <begin position="64"/>
        <end position="69"/>
    </location>
</feature>
<keyword evidence="5 6" id="KW-1015">Disulfide bond</keyword>
<dbReference type="InterPro" id="IPR036179">
    <property type="entry name" value="Ig-like_dom_sf"/>
</dbReference>
<dbReference type="SUPFAM" id="SSF48726">
    <property type="entry name" value="Immunoglobulin"/>
    <property type="match status" value="1"/>
</dbReference>
<dbReference type="InterPro" id="IPR007110">
    <property type="entry name" value="Ig-like_dom"/>
</dbReference>
<reference evidence="10" key="2">
    <citation type="journal article" date="2016" name="Mol. Ecol.">
        <title>Population genomics of the filarial nematode parasite Wuchereria bancrofti from mosquitoes.</title>
        <authorList>
            <person name="Small S.T."/>
            <person name="Reimer L.J."/>
            <person name="Tisch D.J."/>
            <person name="King C.L."/>
            <person name="Christensen B.M."/>
            <person name="Siba P.M."/>
            <person name="Kazura J.W."/>
            <person name="Serre D."/>
            <person name="Zimmerman P.A."/>
        </authorList>
    </citation>
    <scope>NUCLEOTIDE SEQUENCE</scope>
    <source>
        <strain evidence="10">pt0022</strain>
    </source>
</reference>
<dbReference type="InterPro" id="IPR013098">
    <property type="entry name" value="Ig_I-set"/>
</dbReference>
<evidence type="ECO:0000313" key="10">
    <source>
        <dbReference type="Proteomes" id="UP000093561"/>
    </source>
</evidence>
<dbReference type="InterPro" id="IPR036383">
    <property type="entry name" value="TSP1_rpt_sf"/>
</dbReference>
<dbReference type="PROSITE" id="PS50900">
    <property type="entry name" value="PLAC"/>
    <property type="match status" value="1"/>
</dbReference>
<dbReference type="Proteomes" id="UP000093561">
    <property type="component" value="Unassembled WGS sequence"/>
</dbReference>
<dbReference type="InterPro" id="IPR003598">
    <property type="entry name" value="Ig_sub2"/>
</dbReference>
<keyword evidence="2" id="KW-0964">Secreted</keyword>
<dbReference type="SMART" id="SM00209">
    <property type="entry name" value="TSP1"/>
    <property type="match status" value="10"/>
</dbReference>
<dbReference type="Pfam" id="PF19236">
    <property type="entry name" value="ADAMTS_CR_3"/>
    <property type="match status" value="1"/>
</dbReference>
<evidence type="ECO:0000313" key="11">
    <source>
        <dbReference type="WBParaSite" id="mrna-Wban_10175"/>
    </source>
</evidence>
<dbReference type="SMART" id="SM00409">
    <property type="entry name" value="IG"/>
    <property type="match status" value="1"/>
</dbReference>
<dbReference type="InterPro" id="IPR013273">
    <property type="entry name" value="ADAMTS/ADAMTS-like"/>
</dbReference>
<organism evidence="10 11">
    <name type="scientific">Wuchereria bancrofti</name>
    <dbReference type="NCBI Taxonomy" id="6293"/>
    <lineage>
        <taxon>Eukaryota</taxon>
        <taxon>Metazoa</taxon>
        <taxon>Ecdysozoa</taxon>
        <taxon>Nematoda</taxon>
        <taxon>Chromadorea</taxon>
        <taxon>Rhabditida</taxon>
        <taxon>Spirurina</taxon>
        <taxon>Spiruromorpha</taxon>
        <taxon>Filarioidea</taxon>
        <taxon>Onchocercidae</taxon>
        <taxon>Wuchereria</taxon>
    </lineage>
</organism>
<evidence type="ECO:0000259" key="9">
    <source>
        <dbReference type="PROSITE" id="PS50900"/>
    </source>
</evidence>
<dbReference type="SMART" id="SM00408">
    <property type="entry name" value="IGc2"/>
    <property type="match status" value="1"/>
</dbReference>